<evidence type="ECO:0000256" key="1">
    <source>
        <dbReference type="ARBA" id="ARBA00004651"/>
    </source>
</evidence>
<keyword evidence="2" id="KW-1003">Cell membrane</keyword>
<dbReference type="PROSITE" id="PS00237">
    <property type="entry name" value="G_PROTEIN_RECEP_F1_1"/>
    <property type="match status" value="1"/>
</dbReference>
<keyword evidence="4 11" id="KW-1133">Transmembrane helix</keyword>
<dbReference type="GO" id="GO:0005886">
    <property type="term" value="C:plasma membrane"/>
    <property type="evidence" value="ECO:0007669"/>
    <property type="project" value="UniProtKB-SubCell"/>
</dbReference>
<dbReference type="GO" id="GO:0004930">
    <property type="term" value="F:G protein-coupled receptor activity"/>
    <property type="evidence" value="ECO:0007669"/>
    <property type="project" value="UniProtKB-KW"/>
</dbReference>
<dbReference type="Pfam" id="PF00001">
    <property type="entry name" value="7tm_1"/>
    <property type="match status" value="1"/>
</dbReference>
<feature type="transmembrane region" description="Helical" evidence="11">
    <location>
        <begin position="100"/>
        <end position="131"/>
    </location>
</feature>
<keyword evidence="8 9" id="KW-0807">Transducer</keyword>
<feature type="region of interest" description="Disordered" evidence="10">
    <location>
        <begin position="267"/>
        <end position="294"/>
    </location>
</feature>
<feature type="domain" description="G-protein coupled receptors family 1 profile" evidence="12">
    <location>
        <begin position="49"/>
        <end position="352"/>
    </location>
</feature>
<dbReference type="PROSITE" id="PS50262">
    <property type="entry name" value="G_PROTEIN_RECEP_F1_2"/>
    <property type="match status" value="1"/>
</dbReference>
<evidence type="ECO:0000259" key="12">
    <source>
        <dbReference type="PROSITE" id="PS50262"/>
    </source>
</evidence>
<evidence type="ECO:0000256" key="5">
    <source>
        <dbReference type="ARBA" id="ARBA00023040"/>
    </source>
</evidence>
<keyword evidence="5 9" id="KW-0297">G-protein coupled receptor</keyword>
<evidence type="ECO:0000256" key="9">
    <source>
        <dbReference type="RuleBase" id="RU000688"/>
    </source>
</evidence>
<proteinExistence type="evidence at transcript level"/>
<evidence type="ECO:0000256" key="8">
    <source>
        <dbReference type="ARBA" id="ARBA00023224"/>
    </source>
</evidence>
<dbReference type="InterPro" id="IPR017452">
    <property type="entry name" value="GPCR_Rhodpsn_7TM"/>
</dbReference>
<evidence type="ECO:0000256" key="11">
    <source>
        <dbReference type="SAM" id="Phobius"/>
    </source>
</evidence>
<evidence type="ECO:0000256" key="2">
    <source>
        <dbReference type="ARBA" id="ARBA00022475"/>
    </source>
</evidence>
<accession>A0A6F9DKU3</accession>
<evidence type="ECO:0000256" key="4">
    <source>
        <dbReference type="ARBA" id="ARBA00022989"/>
    </source>
</evidence>
<evidence type="ECO:0000256" key="3">
    <source>
        <dbReference type="ARBA" id="ARBA00022692"/>
    </source>
</evidence>
<keyword evidence="6 11" id="KW-0472">Membrane</keyword>
<name>A0A6F9DKU3_9ASCI</name>
<gene>
    <name evidence="13" type="primary">Mtnr1b</name>
</gene>
<dbReference type="EMBL" id="LR788200">
    <property type="protein sequence ID" value="CAB3264062.1"/>
    <property type="molecule type" value="mRNA"/>
</dbReference>
<organism evidence="13">
    <name type="scientific">Phallusia mammillata</name>
    <dbReference type="NCBI Taxonomy" id="59560"/>
    <lineage>
        <taxon>Eukaryota</taxon>
        <taxon>Metazoa</taxon>
        <taxon>Chordata</taxon>
        <taxon>Tunicata</taxon>
        <taxon>Ascidiacea</taxon>
        <taxon>Phlebobranchia</taxon>
        <taxon>Ascidiidae</taxon>
        <taxon>Phallusia</taxon>
    </lineage>
</organism>
<reference evidence="13" key="1">
    <citation type="submission" date="2020-04" db="EMBL/GenBank/DDBJ databases">
        <authorList>
            <person name="Neveu A P."/>
        </authorList>
    </citation>
    <scope>NUCLEOTIDE SEQUENCE</scope>
    <source>
        <tissue evidence="13">Whole embryo</tissue>
    </source>
</reference>
<feature type="transmembrane region" description="Helical" evidence="11">
    <location>
        <begin position="339"/>
        <end position="359"/>
    </location>
</feature>
<keyword evidence="7 9" id="KW-0675">Receptor</keyword>
<sequence length="418" mass="46880">MNTNISSNVNGSTVVFTTLMSPSQSASSLQYPQVEIPFLVIVITAGIVGNLFVIGAALTEKRLRNMGVAFIINLAFADLVITAWYLPVVLANVINDYMNVFANVTWLCSLTGFLASWCCQVSMSTLMFIAINRYWKVTRNSTYHRYFGNRQIGAMIVFVWIYCFLVALPLIIGWFGSEPLMNYDTRMVACMWNDTAQPGYNVFLVVVAIFIPIVITAILYYRIFSHVKKNRKPTRQIASPNASALRANQRSMGSSVDHSLADENSTVSQQNAVRTHHTRQSSITNHKSLHTKRAEERERSLMTTLVVVVVFFVLFWTPYALMTLIDPNGTSLAKRACGWLALSNSSVNSIIYGVLNRHFRRGYINIIRRMMNAVCCCLKSRLLDLTLSGKTSQADPRKVVRVSSGPQSDFKSQTVKFG</sequence>
<comment type="similarity">
    <text evidence="9">Belongs to the G-protein coupled receptor 1 family.</text>
</comment>
<dbReference type="SUPFAM" id="SSF81321">
    <property type="entry name" value="Family A G protein-coupled receptor-like"/>
    <property type="match status" value="1"/>
</dbReference>
<keyword evidence="3 9" id="KW-0812">Transmembrane</keyword>
<dbReference type="CDD" id="cd00637">
    <property type="entry name" value="7tm_classA_rhodopsin-like"/>
    <property type="match status" value="1"/>
</dbReference>
<dbReference type="PANTHER" id="PTHR24228">
    <property type="entry name" value="B2 BRADYKININ RECEPTOR/ANGIOTENSIN II RECEPTOR"/>
    <property type="match status" value="1"/>
</dbReference>
<dbReference type="InterPro" id="IPR000276">
    <property type="entry name" value="GPCR_Rhodpsn"/>
</dbReference>
<dbReference type="AlphaFoldDB" id="A0A6F9DKU3"/>
<dbReference type="Gene3D" id="1.20.1070.10">
    <property type="entry name" value="Rhodopsin 7-helix transmembrane proteins"/>
    <property type="match status" value="1"/>
</dbReference>
<feature type="transmembrane region" description="Helical" evidence="11">
    <location>
        <begin position="301"/>
        <end position="319"/>
    </location>
</feature>
<comment type="subcellular location">
    <subcellularLocation>
        <location evidence="1">Cell membrane</location>
        <topology evidence="1">Multi-pass membrane protein</topology>
    </subcellularLocation>
</comment>
<feature type="transmembrane region" description="Helical" evidence="11">
    <location>
        <begin position="202"/>
        <end position="223"/>
    </location>
</feature>
<evidence type="ECO:0000256" key="10">
    <source>
        <dbReference type="SAM" id="MobiDB-lite"/>
    </source>
</evidence>
<evidence type="ECO:0000256" key="6">
    <source>
        <dbReference type="ARBA" id="ARBA00023136"/>
    </source>
</evidence>
<feature type="transmembrane region" description="Helical" evidence="11">
    <location>
        <begin position="152"/>
        <end position="175"/>
    </location>
</feature>
<protein>
    <submittedName>
        <fullName evidence="13">Melatonin receptor type 1B-A-like</fullName>
    </submittedName>
</protein>
<feature type="transmembrane region" description="Helical" evidence="11">
    <location>
        <begin position="70"/>
        <end position="94"/>
    </location>
</feature>
<dbReference type="SMART" id="SM01381">
    <property type="entry name" value="7TM_GPCR_Srsx"/>
    <property type="match status" value="1"/>
</dbReference>
<feature type="transmembrane region" description="Helical" evidence="11">
    <location>
        <begin position="36"/>
        <end position="58"/>
    </location>
</feature>
<dbReference type="PANTHER" id="PTHR24228:SF75">
    <property type="entry name" value="G-PROTEIN COUPLED RECEPTORS FAMILY 1 PROFILE DOMAIN-CONTAINING PROTEIN"/>
    <property type="match status" value="1"/>
</dbReference>
<evidence type="ECO:0000313" key="13">
    <source>
        <dbReference type="EMBL" id="CAB3264062.1"/>
    </source>
</evidence>
<dbReference type="PRINTS" id="PR00237">
    <property type="entry name" value="GPCRRHODOPSN"/>
</dbReference>
<evidence type="ECO:0000256" key="7">
    <source>
        <dbReference type="ARBA" id="ARBA00023170"/>
    </source>
</evidence>